<gene>
    <name evidence="2" type="ORF">DFH01_18840</name>
</gene>
<dbReference type="PANTHER" id="PTHR38342">
    <property type="entry name" value="SLR5037 PROTEIN"/>
    <property type="match status" value="1"/>
</dbReference>
<dbReference type="AlphaFoldDB" id="A0A317F927"/>
<keyword evidence="3" id="KW-1185">Reference proteome</keyword>
<dbReference type="PANTHER" id="PTHR38342:SF2">
    <property type="entry name" value="INNER MEMBRANE OR EXPORTED"/>
    <property type="match status" value="1"/>
</dbReference>
<dbReference type="InterPro" id="IPR035923">
    <property type="entry name" value="TT1751-like_sf"/>
</dbReference>
<dbReference type="Gene3D" id="3.30.310.70">
    <property type="entry name" value="TT1751-like domain"/>
    <property type="match status" value="1"/>
</dbReference>
<proteinExistence type="predicted"/>
<dbReference type="CDD" id="cd14797">
    <property type="entry name" value="DUF302"/>
    <property type="match status" value="1"/>
</dbReference>
<evidence type="ECO:0000313" key="3">
    <source>
        <dbReference type="Proteomes" id="UP000245765"/>
    </source>
</evidence>
<dbReference type="EMBL" id="QGNA01000004">
    <property type="protein sequence ID" value="PWS35651.1"/>
    <property type="molecule type" value="Genomic_DNA"/>
</dbReference>
<feature type="domain" description="DUF302" evidence="1">
    <location>
        <begin position="99"/>
        <end position="157"/>
    </location>
</feature>
<comment type="caution">
    <text evidence="2">The sequence shown here is derived from an EMBL/GenBank/DDBJ whole genome shotgun (WGS) entry which is preliminary data.</text>
</comment>
<evidence type="ECO:0000259" key="1">
    <source>
        <dbReference type="Pfam" id="PF03625"/>
    </source>
</evidence>
<dbReference type="InterPro" id="IPR005180">
    <property type="entry name" value="DUF302"/>
</dbReference>
<dbReference type="Proteomes" id="UP000245765">
    <property type="component" value="Unassembled WGS sequence"/>
</dbReference>
<name>A0A317F927_9PROT</name>
<dbReference type="SUPFAM" id="SSF103247">
    <property type="entry name" value="TT1751-like"/>
    <property type="match status" value="1"/>
</dbReference>
<evidence type="ECO:0000313" key="2">
    <source>
        <dbReference type="EMBL" id="PWS35651.1"/>
    </source>
</evidence>
<reference evidence="3" key="1">
    <citation type="submission" date="2018-05" db="EMBL/GenBank/DDBJ databases">
        <authorList>
            <person name="Du Z."/>
            <person name="Wang X."/>
        </authorList>
    </citation>
    <scope>NUCLEOTIDE SEQUENCE [LARGE SCALE GENOMIC DNA]</scope>
    <source>
        <strain evidence="3">CQN31</strain>
    </source>
</reference>
<accession>A0A317F927</accession>
<protein>
    <submittedName>
        <fullName evidence="2">Camphor resistance protein CrcB</fullName>
    </submittedName>
</protein>
<sequence length="197" mass="20767">MRRGPDRARNLSALRGEAPARRTITGRRAMPNPAIRPPGLIRRRPLLAAAGLAPLLASLPAAAQQDGLVTVPSAHAVRPTIERFAAAVREAGWIVFAEVDHAEAARAAGLSLAPRTVILFGNPRAGTGAMAGRPTLALDLPMRVLVWQDDAGRVFITRSTGADIAARVFARHGIAVPPEQQAGTEALLDRLVRQAAG</sequence>
<dbReference type="Pfam" id="PF03625">
    <property type="entry name" value="DUF302"/>
    <property type="match status" value="1"/>
</dbReference>
<organism evidence="2 3">
    <name type="scientific">Falsiroseomonas bella</name>
    <dbReference type="NCBI Taxonomy" id="2184016"/>
    <lineage>
        <taxon>Bacteria</taxon>
        <taxon>Pseudomonadati</taxon>
        <taxon>Pseudomonadota</taxon>
        <taxon>Alphaproteobacteria</taxon>
        <taxon>Acetobacterales</taxon>
        <taxon>Roseomonadaceae</taxon>
        <taxon>Falsiroseomonas</taxon>
    </lineage>
</organism>